<accession>A0ABR1FS35</accession>
<evidence type="ECO:0000256" key="2">
    <source>
        <dbReference type="ARBA" id="ARBA00006824"/>
    </source>
</evidence>
<keyword evidence="3 6" id="KW-0812">Transmembrane</keyword>
<dbReference type="PANTHER" id="PTHR11266:SF17">
    <property type="entry name" value="PROTEIN MPV17"/>
    <property type="match status" value="1"/>
</dbReference>
<organism evidence="7 8">
    <name type="scientific">Aureococcus anophagefferens</name>
    <name type="common">Harmful bloom alga</name>
    <dbReference type="NCBI Taxonomy" id="44056"/>
    <lineage>
        <taxon>Eukaryota</taxon>
        <taxon>Sar</taxon>
        <taxon>Stramenopiles</taxon>
        <taxon>Ochrophyta</taxon>
        <taxon>Pelagophyceae</taxon>
        <taxon>Pelagomonadales</taxon>
        <taxon>Pelagomonadaceae</taxon>
        <taxon>Aureococcus</taxon>
    </lineage>
</organism>
<sequence length="204" mass="22161">MRLLRRQLKSIWTGLDRRALAKDVATAGALGCVGDFICQGAVEQRETIDWRRFVSVGSFEAIYIGGFFHFLCQAFPPAVCAVGRALEASSARSGVGAALQVEGSSAHALGCSLADNVHDGSLMIPSYFVGVGLMQGDALDATLGNLRREWLASYLAGCSFWIPVMWLNFRVVPAPYRVRVMAVSNTCWSVIIDFLAHRSRGDVT</sequence>
<dbReference type="EMBL" id="JBBJCI010000253">
    <property type="protein sequence ID" value="KAK7237177.1"/>
    <property type="molecule type" value="Genomic_DNA"/>
</dbReference>
<evidence type="ECO:0000313" key="7">
    <source>
        <dbReference type="EMBL" id="KAK7237177.1"/>
    </source>
</evidence>
<comment type="similarity">
    <text evidence="2 6">Belongs to the peroxisomal membrane protein PXMP2/4 family.</text>
</comment>
<evidence type="ECO:0000256" key="4">
    <source>
        <dbReference type="ARBA" id="ARBA00022989"/>
    </source>
</evidence>
<evidence type="ECO:0000256" key="1">
    <source>
        <dbReference type="ARBA" id="ARBA00004141"/>
    </source>
</evidence>
<comment type="caution">
    <text evidence="7">The sequence shown here is derived from an EMBL/GenBank/DDBJ whole genome shotgun (WGS) entry which is preliminary data.</text>
</comment>
<evidence type="ECO:0000313" key="8">
    <source>
        <dbReference type="Proteomes" id="UP001363151"/>
    </source>
</evidence>
<keyword evidence="5 6" id="KW-0472">Membrane</keyword>
<feature type="transmembrane region" description="Helical" evidence="6">
    <location>
        <begin position="151"/>
        <end position="172"/>
    </location>
</feature>
<comment type="caution">
    <text evidence="6">Lacks conserved residue(s) required for the propagation of feature annotation.</text>
</comment>
<dbReference type="InterPro" id="IPR007248">
    <property type="entry name" value="Mpv17_PMP22"/>
</dbReference>
<proteinExistence type="inferred from homology"/>
<name>A0ABR1FS35_AURAN</name>
<reference evidence="7 8" key="1">
    <citation type="submission" date="2024-03" db="EMBL/GenBank/DDBJ databases">
        <title>Aureococcus anophagefferens CCMP1851 and Kratosvirus quantuckense: Draft genome of a second virus-susceptible host strain in the model system.</title>
        <authorList>
            <person name="Chase E."/>
            <person name="Truchon A.R."/>
            <person name="Schepens W."/>
            <person name="Wilhelm S.W."/>
        </authorList>
    </citation>
    <scope>NUCLEOTIDE SEQUENCE [LARGE SCALE GENOMIC DNA]</scope>
    <source>
        <strain evidence="7 8">CCMP1851</strain>
    </source>
</reference>
<comment type="subcellular location">
    <subcellularLocation>
        <location evidence="1">Membrane</location>
        <topology evidence="1">Multi-pass membrane protein</topology>
    </subcellularLocation>
</comment>
<evidence type="ECO:0008006" key="9">
    <source>
        <dbReference type="Google" id="ProtNLM"/>
    </source>
</evidence>
<dbReference type="Pfam" id="PF04117">
    <property type="entry name" value="Mpv17_PMP22"/>
    <property type="match status" value="1"/>
</dbReference>
<evidence type="ECO:0000256" key="3">
    <source>
        <dbReference type="ARBA" id="ARBA00022692"/>
    </source>
</evidence>
<evidence type="ECO:0000256" key="5">
    <source>
        <dbReference type="ARBA" id="ARBA00023136"/>
    </source>
</evidence>
<dbReference type="Proteomes" id="UP001363151">
    <property type="component" value="Unassembled WGS sequence"/>
</dbReference>
<evidence type="ECO:0000256" key="6">
    <source>
        <dbReference type="RuleBase" id="RU363053"/>
    </source>
</evidence>
<gene>
    <name evidence="7" type="ORF">SO694_00097052</name>
</gene>
<keyword evidence="8" id="KW-1185">Reference proteome</keyword>
<dbReference type="PANTHER" id="PTHR11266">
    <property type="entry name" value="PEROXISOMAL MEMBRANE PROTEIN 2, PXMP2 MPV17"/>
    <property type="match status" value="1"/>
</dbReference>
<keyword evidence="4 6" id="KW-1133">Transmembrane helix</keyword>
<protein>
    <recommendedName>
        <fullName evidence="9">Peroxisomal membrane protein</fullName>
    </recommendedName>
</protein>